<evidence type="ECO:0000256" key="6">
    <source>
        <dbReference type="ARBA" id="ARBA00023049"/>
    </source>
</evidence>
<organism evidence="10 11">
    <name type="scientific">Desulforhabdus amnigena</name>
    <dbReference type="NCBI Taxonomy" id="40218"/>
    <lineage>
        <taxon>Bacteria</taxon>
        <taxon>Pseudomonadati</taxon>
        <taxon>Thermodesulfobacteriota</taxon>
        <taxon>Syntrophobacteria</taxon>
        <taxon>Syntrophobacterales</taxon>
        <taxon>Syntrophobacteraceae</taxon>
        <taxon>Desulforhabdus</taxon>
    </lineage>
</organism>
<reference evidence="10" key="1">
    <citation type="submission" date="2022-12" db="EMBL/GenBank/DDBJ databases">
        <title>Reference genome sequencing for broad-spectrum identification of bacterial and archaeal isolates by mass spectrometry.</title>
        <authorList>
            <person name="Sekiguchi Y."/>
            <person name="Tourlousse D.M."/>
        </authorList>
    </citation>
    <scope>NUCLEOTIDE SEQUENCE</scope>
    <source>
        <strain evidence="10">ASRB1</strain>
    </source>
</reference>
<accession>A0A9W6CY32</accession>
<evidence type="ECO:0000256" key="5">
    <source>
        <dbReference type="ARBA" id="ARBA00022833"/>
    </source>
</evidence>
<dbReference type="Gene3D" id="1.25.40.10">
    <property type="entry name" value="Tetratricopeptide repeat domain"/>
    <property type="match status" value="1"/>
</dbReference>
<dbReference type="Pfam" id="PF14559">
    <property type="entry name" value="TPR_19"/>
    <property type="match status" value="1"/>
</dbReference>
<dbReference type="SMART" id="SM00028">
    <property type="entry name" value="TPR"/>
    <property type="match status" value="4"/>
</dbReference>
<protein>
    <recommendedName>
        <fullName evidence="9">Peptidase M48 domain-containing protein</fullName>
    </recommendedName>
</protein>
<keyword evidence="7" id="KW-0802">TPR repeat</keyword>
<keyword evidence="3" id="KW-0479">Metal-binding</keyword>
<dbReference type="AlphaFoldDB" id="A0A9W6CY32"/>
<dbReference type="PANTHER" id="PTHR22726:SF1">
    <property type="entry name" value="METALLOENDOPEPTIDASE OMA1, MITOCHONDRIAL"/>
    <property type="match status" value="1"/>
</dbReference>
<gene>
    <name evidence="10" type="ORF">DAMNIGENAA_22170</name>
</gene>
<feature type="repeat" description="TPR" evidence="7">
    <location>
        <begin position="339"/>
        <end position="372"/>
    </location>
</feature>
<evidence type="ECO:0000313" key="10">
    <source>
        <dbReference type="EMBL" id="GLI34784.1"/>
    </source>
</evidence>
<dbReference type="GO" id="GO:0046872">
    <property type="term" value="F:metal ion binding"/>
    <property type="evidence" value="ECO:0007669"/>
    <property type="project" value="UniProtKB-KW"/>
</dbReference>
<keyword evidence="4" id="KW-0378">Hydrolase</keyword>
<dbReference type="Gene3D" id="3.30.2010.10">
    <property type="entry name" value="Metalloproteases ('zincins'), catalytic domain"/>
    <property type="match status" value="1"/>
</dbReference>
<dbReference type="EMBL" id="BSDR01000001">
    <property type="protein sequence ID" value="GLI34784.1"/>
    <property type="molecule type" value="Genomic_DNA"/>
</dbReference>
<feature type="coiled-coil region" evidence="8">
    <location>
        <begin position="454"/>
        <end position="481"/>
    </location>
</feature>
<dbReference type="GO" id="GO:0051603">
    <property type="term" value="P:proteolysis involved in protein catabolic process"/>
    <property type="evidence" value="ECO:0007669"/>
    <property type="project" value="TreeGrafter"/>
</dbReference>
<evidence type="ECO:0000259" key="9">
    <source>
        <dbReference type="Pfam" id="PF01435"/>
    </source>
</evidence>
<sequence length="485" mass="54404">MSFLLYFSERWHRGAALLILTFFCAAMGVTAPKTAWALSLSEEKELGEKILQQIREKLPLIEDGEILTYVQSVGNRVSKQVGTTSYQHNFFVVDQPVPNAFAVPGGNIFIYRGLIEMMSSEGELASILAHELAHIQARHIHRRLEESKILNVATIAGLVAGILLGGSSPEVSRAVVMGSMAGAKSFELKYSRENEEEADQLGFRYLCAAGYPPDDMANIMQKMAQGNWSTSSKIPSYLSTHPALGERVQYLRDLASQQRKKTGSKVSSSGNQGDFPIMQAALIAEYGDPRVALDRFEGDAQKGKTVALYGLGRFYLRQGKVKEAIPLLQQAARQDSASPFILSTLGSAYIEEGRLMEARRVLETALLLEPSASIVHFRLAMVLQEMGQKDAALEHLQQIKDLSPMFPEIDYNLGVLYGQLNRLGLAHYHLGRYYQQKQDWELAFFHYEKARVLLKESPDKLQELDKTLKEVEKKKKKAHWESYRK</sequence>
<dbReference type="InterPro" id="IPR006597">
    <property type="entry name" value="Sel1-like"/>
</dbReference>
<evidence type="ECO:0000256" key="1">
    <source>
        <dbReference type="ARBA" id="ARBA00001947"/>
    </source>
</evidence>
<evidence type="ECO:0000256" key="2">
    <source>
        <dbReference type="ARBA" id="ARBA00022670"/>
    </source>
</evidence>
<dbReference type="GO" id="GO:0004222">
    <property type="term" value="F:metalloendopeptidase activity"/>
    <property type="evidence" value="ECO:0007669"/>
    <property type="project" value="InterPro"/>
</dbReference>
<dbReference type="SMART" id="SM00671">
    <property type="entry name" value="SEL1"/>
    <property type="match status" value="2"/>
</dbReference>
<keyword evidence="2" id="KW-0645">Protease</keyword>
<dbReference type="InterPro" id="IPR011990">
    <property type="entry name" value="TPR-like_helical_dom_sf"/>
</dbReference>
<keyword evidence="8" id="KW-0175">Coiled coil</keyword>
<dbReference type="InterPro" id="IPR019734">
    <property type="entry name" value="TPR_rpt"/>
</dbReference>
<feature type="domain" description="Peptidase M48" evidence="9">
    <location>
        <begin position="69"/>
        <end position="254"/>
    </location>
</feature>
<dbReference type="InterPro" id="IPR051156">
    <property type="entry name" value="Mito/Outer_Membr_Metalloprot"/>
</dbReference>
<dbReference type="CDD" id="cd07333">
    <property type="entry name" value="M48C_bepA_like"/>
    <property type="match status" value="1"/>
</dbReference>
<dbReference type="PROSITE" id="PS50005">
    <property type="entry name" value="TPR"/>
    <property type="match status" value="2"/>
</dbReference>
<evidence type="ECO:0000313" key="11">
    <source>
        <dbReference type="Proteomes" id="UP001144372"/>
    </source>
</evidence>
<evidence type="ECO:0000256" key="4">
    <source>
        <dbReference type="ARBA" id="ARBA00022801"/>
    </source>
</evidence>
<name>A0A9W6CY32_9BACT</name>
<comment type="caution">
    <text evidence="10">The sequence shown here is derived from an EMBL/GenBank/DDBJ whole genome shotgun (WGS) entry which is preliminary data.</text>
</comment>
<feature type="repeat" description="TPR" evidence="7">
    <location>
        <begin position="305"/>
        <end position="338"/>
    </location>
</feature>
<dbReference type="RefSeq" id="WP_281794189.1">
    <property type="nucleotide sequence ID" value="NZ_BSDR01000001.1"/>
</dbReference>
<evidence type="ECO:0000256" key="3">
    <source>
        <dbReference type="ARBA" id="ARBA00022723"/>
    </source>
</evidence>
<evidence type="ECO:0000256" key="8">
    <source>
        <dbReference type="SAM" id="Coils"/>
    </source>
</evidence>
<dbReference type="GO" id="GO:0016020">
    <property type="term" value="C:membrane"/>
    <property type="evidence" value="ECO:0007669"/>
    <property type="project" value="TreeGrafter"/>
</dbReference>
<keyword evidence="6" id="KW-0482">Metalloprotease</keyword>
<proteinExistence type="predicted"/>
<dbReference type="Pfam" id="PF01435">
    <property type="entry name" value="Peptidase_M48"/>
    <property type="match status" value="1"/>
</dbReference>
<dbReference type="PANTHER" id="PTHR22726">
    <property type="entry name" value="METALLOENDOPEPTIDASE OMA1"/>
    <property type="match status" value="1"/>
</dbReference>
<dbReference type="SUPFAM" id="SSF48452">
    <property type="entry name" value="TPR-like"/>
    <property type="match status" value="1"/>
</dbReference>
<evidence type="ECO:0000256" key="7">
    <source>
        <dbReference type="PROSITE-ProRule" id="PRU00339"/>
    </source>
</evidence>
<dbReference type="Proteomes" id="UP001144372">
    <property type="component" value="Unassembled WGS sequence"/>
</dbReference>
<keyword evidence="5" id="KW-0862">Zinc</keyword>
<dbReference type="Pfam" id="PF13174">
    <property type="entry name" value="TPR_6"/>
    <property type="match status" value="1"/>
</dbReference>
<dbReference type="InterPro" id="IPR001915">
    <property type="entry name" value="Peptidase_M48"/>
</dbReference>
<keyword evidence="11" id="KW-1185">Reference proteome</keyword>
<comment type="cofactor">
    <cofactor evidence="1">
        <name>Zn(2+)</name>
        <dbReference type="ChEBI" id="CHEBI:29105"/>
    </cofactor>
</comment>